<dbReference type="EMBL" id="QXHD01000004">
    <property type="protein sequence ID" value="NEZ57588.1"/>
    <property type="molecule type" value="Genomic_DNA"/>
</dbReference>
<evidence type="ECO:0000313" key="4">
    <source>
        <dbReference type="Proteomes" id="UP000481033"/>
    </source>
</evidence>
<name>A0A6M0RMV3_9CYAN</name>
<evidence type="ECO:0000259" key="1">
    <source>
        <dbReference type="Pfam" id="PF05598"/>
    </source>
</evidence>
<proteinExistence type="predicted"/>
<dbReference type="PANTHER" id="PTHR35604">
    <property type="entry name" value="TRANSPOSASE INSH FOR INSERTION SEQUENCE ELEMENT IS5A-RELATED"/>
    <property type="match status" value="1"/>
</dbReference>
<sequence length="553" mass="62914">MSLKPQPESPVPADTLRVAKAVFAKGNPYVTLHDELGPIFEDTDFSELFSKVGQSAIPPWRLALVTIMQFRENLFDRQAAEAVRSRIDWKYLLRLELTDIGFNYSVLSEFRDRLIAGNVEHLLLDKLLVRCGELGLVKAGGKQRTDSTRVLGAIRSLNRLEVVGETLRAALNDLAVLAPDWLQQIAPEDWYQRYGRRIEDYRLPSKPAERIAYAQQVGEDGAYLLKCLSESKLSAEGQALKTVQALEELWPYHYEYNHQEDGPSLRWKSDKQLTKKTPTVESPYDTDVRYRRRCGTTWTGYITHLSETCDDDSCHLITHVMTTDASVHEAQCVDDIHQALIDKHLRPEEHFADTAYINAFLLVNAQNQNIEMIGPARFDTSWQTRTEGAFNLDYFKIDWDNEQVTCPEGKISQAWKTYNRDSGKPYILARFDPQDCVGCPVRSLCTKAKSTVGRTLHLLPQDEHKALEKARSTQTTTEGQERYRRRAGIEGTIAQGVNSCGLRRSRYMGMAKTHLQNMAIGAAVNIDRLFNWFQEVPLAKTRVSRFKALEPAA</sequence>
<reference evidence="3 4" key="1">
    <citation type="journal article" date="2020" name="Microb. Ecol.">
        <title>Ecogenomics of the Marine Benthic Filamentous Cyanobacterium Adonisia.</title>
        <authorList>
            <person name="Walter J.M."/>
            <person name="Coutinho F.H."/>
            <person name="Leomil L."/>
            <person name="Hargreaves P.I."/>
            <person name="Campeao M.E."/>
            <person name="Vieira V.V."/>
            <person name="Silva B.S."/>
            <person name="Fistarol G.O."/>
            <person name="Salomon P.S."/>
            <person name="Sawabe T."/>
            <person name="Mino S."/>
            <person name="Hosokawa M."/>
            <person name="Miyashita H."/>
            <person name="Maruyama F."/>
            <person name="van Verk M.C."/>
            <person name="Dutilh B.E."/>
            <person name="Thompson C.C."/>
            <person name="Thompson F.L."/>
        </authorList>
    </citation>
    <scope>NUCLEOTIDE SEQUENCE [LARGE SCALE GENOMIC DNA]</scope>
    <source>
        <strain evidence="3 4">CCMR0081</strain>
    </source>
</reference>
<dbReference type="Pfam" id="PF05598">
    <property type="entry name" value="DUF772"/>
    <property type="match status" value="1"/>
</dbReference>
<dbReference type="AlphaFoldDB" id="A0A6M0RMV3"/>
<evidence type="ECO:0000259" key="2">
    <source>
        <dbReference type="Pfam" id="PF13751"/>
    </source>
</evidence>
<comment type="caution">
    <text evidence="3">The sequence shown here is derived from an EMBL/GenBank/DDBJ whole genome shotgun (WGS) entry which is preliminary data.</text>
</comment>
<dbReference type="RefSeq" id="WP_163699696.1">
    <property type="nucleotide sequence ID" value="NZ_QXHD01000004.1"/>
</dbReference>
<dbReference type="InterPro" id="IPR008490">
    <property type="entry name" value="Transposase_InsH_N"/>
</dbReference>
<dbReference type="Proteomes" id="UP000481033">
    <property type="component" value="Unassembled WGS sequence"/>
</dbReference>
<feature type="domain" description="Transposase InsH N-terminal" evidence="1">
    <location>
        <begin position="25"/>
        <end position="113"/>
    </location>
</feature>
<evidence type="ECO:0000313" key="3">
    <source>
        <dbReference type="EMBL" id="NEZ57588.1"/>
    </source>
</evidence>
<dbReference type="NCBIfam" id="NF033551">
    <property type="entry name" value="transpos_IS1182"/>
    <property type="match status" value="1"/>
</dbReference>
<dbReference type="InterPro" id="IPR047629">
    <property type="entry name" value="IS1182_transpos"/>
</dbReference>
<keyword evidence="4" id="KW-1185">Reference proteome</keyword>
<organism evidence="3 4">
    <name type="scientific">Adonisia turfae CCMR0081</name>
    <dbReference type="NCBI Taxonomy" id="2292702"/>
    <lineage>
        <taxon>Bacteria</taxon>
        <taxon>Bacillati</taxon>
        <taxon>Cyanobacteriota</taxon>
        <taxon>Adonisia</taxon>
        <taxon>Adonisia turfae</taxon>
    </lineage>
</organism>
<dbReference type="Pfam" id="PF13751">
    <property type="entry name" value="DDE_Tnp_1_6"/>
    <property type="match status" value="1"/>
</dbReference>
<dbReference type="PANTHER" id="PTHR35604:SF2">
    <property type="entry name" value="TRANSPOSASE INSH FOR INSERTION SEQUENCE ELEMENT IS5A-RELATED"/>
    <property type="match status" value="1"/>
</dbReference>
<feature type="domain" description="Transposase DDE" evidence="2">
    <location>
        <begin position="405"/>
        <end position="529"/>
    </location>
</feature>
<gene>
    <name evidence="3" type="ORF">DXZ20_18350</name>
</gene>
<dbReference type="InterPro" id="IPR025668">
    <property type="entry name" value="Tnp_DDE_dom"/>
</dbReference>
<protein>
    <submittedName>
        <fullName evidence="3">IS1182 family transposase</fullName>
    </submittedName>
</protein>
<accession>A0A6M0RMV3</accession>